<feature type="compositionally biased region" description="Pro residues" evidence="2">
    <location>
        <begin position="21"/>
        <end position="30"/>
    </location>
</feature>
<gene>
    <name evidence="4" type="ORF">NSU_3562</name>
</gene>
<organism evidence="4 5">
    <name type="scientific">Novosphingobium pentaromativorans US6-1</name>
    <dbReference type="NCBI Taxonomy" id="1088721"/>
    <lineage>
        <taxon>Bacteria</taxon>
        <taxon>Pseudomonadati</taxon>
        <taxon>Pseudomonadota</taxon>
        <taxon>Alphaproteobacteria</taxon>
        <taxon>Sphingomonadales</taxon>
        <taxon>Sphingomonadaceae</taxon>
        <taxon>Novosphingobium</taxon>
    </lineage>
</organism>
<dbReference type="SUPFAM" id="SSF56349">
    <property type="entry name" value="DNA breaking-rejoining enzymes"/>
    <property type="match status" value="1"/>
</dbReference>
<dbReference type="GO" id="GO:0006310">
    <property type="term" value="P:DNA recombination"/>
    <property type="evidence" value="ECO:0007669"/>
    <property type="project" value="UniProtKB-KW"/>
</dbReference>
<dbReference type="RefSeq" id="WP_007014470.1">
    <property type="nucleotide sequence ID" value="NZ_AGFM01000057.1"/>
</dbReference>
<keyword evidence="5" id="KW-1185">Reference proteome</keyword>
<feature type="domain" description="Tyr recombinase" evidence="3">
    <location>
        <begin position="228"/>
        <end position="443"/>
    </location>
</feature>
<protein>
    <recommendedName>
        <fullName evidence="3">Tyr recombinase domain-containing protein</fullName>
    </recommendedName>
</protein>
<dbReference type="PROSITE" id="PS51898">
    <property type="entry name" value="TYR_RECOMBINASE"/>
    <property type="match status" value="1"/>
</dbReference>
<sequence>MSLSEPEATAGPASALAVPPALEPGPDAPGPYPHFTVTALDHPLYSHYLIDPACRVIEPFSFALSEMVRGRPRQTVSDYIGAFRRCLDRWAGTCPTRVDRLLTNADEARLAVCELVRSNGCALRRSRLNDGSWTVHAAKTQAPGSDRRAAGAAGSSRASAQQIYLALLTLKHCYDALMAWGRWPHANPMLVDDVAIHRRMAETMPAPPWASPFARYAGLQFVVVGMHEHPVDLSLTVYTPTILEAARAWPAGLAEVTWLLANCGFRISEALALTLADWAKYDFGGEIDAPNKGSRGERCKVLFLTQAAEARLIAYLEGPRAEASGMTLRAARRLVRRHGVQALADTPLFLSPHGTAISYALYHRHYFRTALDALGLASVTPHRLRHEHALRALLTIIRTARDPADESRMVEEYAQVLGWKSGARMFHYYAPQIRFYRSRAAVDMQDAAGAAPDGQVIAILPRPTPHDPHLEAFYAGFERCAPASSRKARRAAAIRRRFKA</sequence>
<dbReference type="Proteomes" id="UP000004030">
    <property type="component" value="Unassembled WGS sequence"/>
</dbReference>
<keyword evidence="1" id="KW-0233">DNA recombination</keyword>
<dbReference type="OrthoDB" id="10010334at2"/>
<evidence type="ECO:0000259" key="3">
    <source>
        <dbReference type="PROSITE" id="PS51898"/>
    </source>
</evidence>
<dbReference type="InterPro" id="IPR011010">
    <property type="entry name" value="DNA_brk_join_enz"/>
</dbReference>
<accession>G6EGU1</accession>
<comment type="caution">
    <text evidence="4">The sequence shown here is derived from an EMBL/GenBank/DDBJ whole genome shotgun (WGS) entry which is preliminary data.</text>
</comment>
<dbReference type="InterPro" id="IPR013762">
    <property type="entry name" value="Integrase-like_cat_sf"/>
</dbReference>
<dbReference type="eggNOG" id="COG4974">
    <property type="taxonomic scope" value="Bacteria"/>
</dbReference>
<dbReference type="PATRIC" id="fig|1088721.3.peg.3513"/>
<dbReference type="Gene3D" id="1.10.443.10">
    <property type="entry name" value="Intergrase catalytic core"/>
    <property type="match status" value="1"/>
</dbReference>
<reference evidence="4 5" key="1">
    <citation type="journal article" date="2012" name="J. Bacteriol.">
        <title>Genome sequence of benzo(a)pyrene-degrading bacterium Novosphingobium pentaromativorans US6-1.</title>
        <authorList>
            <person name="Luo Y.R."/>
            <person name="Kang S.G."/>
            <person name="Kim S.J."/>
            <person name="Kim M.R."/>
            <person name="Li N."/>
            <person name="Lee J.H."/>
            <person name="Kwon K.K."/>
        </authorList>
    </citation>
    <scope>NUCLEOTIDE SEQUENCE [LARGE SCALE GENOMIC DNA]</scope>
    <source>
        <strain evidence="4 5">US6-1</strain>
    </source>
</reference>
<feature type="region of interest" description="Disordered" evidence="2">
    <location>
        <begin position="1"/>
        <end position="30"/>
    </location>
</feature>
<dbReference type="KEGG" id="npn:JI59_21195"/>
<evidence type="ECO:0000256" key="1">
    <source>
        <dbReference type="ARBA" id="ARBA00023172"/>
    </source>
</evidence>
<dbReference type="EMBL" id="AGFM01000057">
    <property type="protein sequence ID" value="EHJ59486.1"/>
    <property type="molecule type" value="Genomic_DNA"/>
</dbReference>
<proteinExistence type="predicted"/>
<dbReference type="GO" id="GO:0003677">
    <property type="term" value="F:DNA binding"/>
    <property type="evidence" value="ECO:0007669"/>
    <property type="project" value="InterPro"/>
</dbReference>
<name>G6EGU1_9SPHN</name>
<evidence type="ECO:0000313" key="5">
    <source>
        <dbReference type="Proteomes" id="UP000004030"/>
    </source>
</evidence>
<dbReference type="GO" id="GO:0015074">
    <property type="term" value="P:DNA integration"/>
    <property type="evidence" value="ECO:0007669"/>
    <property type="project" value="InterPro"/>
</dbReference>
<dbReference type="AlphaFoldDB" id="G6EGU1"/>
<evidence type="ECO:0000313" key="4">
    <source>
        <dbReference type="EMBL" id="EHJ59486.1"/>
    </source>
</evidence>
<evidence type="ECO:0000256" key="2">
    <source>
        <dbReference type="SAM" id="MobiDB-lite"/>
    </source>
</evidence>
<dbReference type="InterPro" id="IPR002104">
    <property type="entry name" value="Integrase_catalytic"/>
</dbReference>